<evidence type="ECO:0000256" key="4">
    <source>
        <dbReference type="ARBA" id="ARBA00022714"/>
    </source>
</evidence>
<dbReference type="GO" id="GO:0051537">
    <property type="term" value="F:2 iron, 2 sulfur cluster binding"/>
    <property type="evidence" value="ECO:0007669"/>
    <property type="project" value="UniProtKB-UniRule"/>
</dbReference>
<evidence type="ECO:0000256" key="13">
    <source>
        <dbReference type="ARBA" id="ARBA00029437"/>
    </source>
</evidence>
<dbReference type="InterPro" id="IPR037237">
    <property type="entry name" value="IlvD/EDD_N"/>
</dbReference>
<comment type="similarity">
    <text evidence="2 15">Belongs to the IlvD/Edd family.</text>
</comment>
<dbReference type="InterPro" id="IPR020558">
    <property type="entry name" value="DiOHA_6PGluconate_deHydtase_CS"/>
</dbReference>
<dbReference type="InterPro" id="IPR004404">
    <property type="entry name" value="DihydroxyA_deHydtase"/>
</dbReference>
<evidence type="ECO:0000256" key="7">
    <source>
        <dbReference type="ARBA" id="ARBA00023004"/>
    </source>
</evidence>
<evidence type="ECO:0000256" key="12">
    <source>
        <dbReference type="ARBA" id="ARBA00029436"/>
    </source>
</evidence>
<dbReference type="EC" id="4.2.1.9" evidence="14 15"/>
<evidence type="ECO:0000313" key="20">
    <source>
        <dbReference type="Proteomes" id="UP000241848"/>
    </source>
</evidence>
<evidence type="ECO:0000256" key="6">
    <source>
        <dbReference type="ARBA" id="ARBA00022842"/>
    </source>
</evidence>
<keyword evidence="9 15" id="KW-0456">Lyase</keyword>
<comment type="function">
    <text evidence="15">Functions in the biosynthesis of branched-chain amino acids. Catalyzes the dehydration of (2R,3R)-2,3-dihydroxy-3-methylpentanoate (2,3-dihydroxy-3-methylvalerate) into 2-oxo-3-methylpentanoate (2-oxo-3-methylvalerate) and of (2R)-2,3-dihydroxy-3-methylbutanoate (2,3-dihydroxyisovalerate) into 2-oxo-3-methylbutanoate (2-oxoisovalerate), the penultimate precursor to L-isoleucine and L-valine, respectively.</text>
</comment>
<keyword evidence="5 15" id="KW-0479">Metal-binding</keyword>
<comment type="cofactor">
    <cofactor evidence="15">
        <name>[2Fe-2S] cluster</name>
        <dbReference type="ChEBI" id="CHEBI:190135"/>
    </cofactor>
    <text evidence="15">Binds 1 [2Fe-2S] cluster per subunit. This cluster acts as a Lewis acid cofactor.</text>
</comment>
<evidence type="ECO:0000259" key="17">
    <source>
        <dbReference type="Pfam" id="PF00920"/>
    </source>
</evidence>
<feature type="modified residue" description="N6-carboxylysine" evidence="15">
    <location>
        <position position="131"/>
    </location>
</feature>
<accession>A0A2T2WKM5</accession>
<comment type="catalytic activity">
    <reaction evidence="15">
        <text>(2R,3R)-2,3-dihydroxy-3-methylpentanoate = (S)-3-methyl-2-oxopentanoate + H2O</text>
        <dbReference type="Rhea" id="RHEA:27694"/>
        <dbReference type="ChEBI" id="CHEBI:15377"/>
        <dbReference type="ChEBI" id="CHEBI:35146"/>
        <dbReference type="ChEBI" id="CHEBI:49258"/>
        <dbReference type="EC" id="4.2.1.9"/>
    </reaction>
</comment>
<feature type="binding site" evidence="15">
    <location>
        <position position="130"/>
    </location>
    <ligand>
        <name>Mg(2+)</name>
        <dbReference type="ChEBI" id="CHEBI:18420"/>
    </ligand>
</feature>
<name>A0A2T2WKM5_9FIRM</name>
<evidence type="ECO:0000256" key="1">
    <source>
        <dbReference type="ARBA" id="ARBA00001946"/>
    </source>
</evidence>
<dbReference type="GO" id="GO:0009099">
    <property type="term" value="P:L-valine biosynthetic process"/>
    <property type="evidence" value="ECO:0007669"/>
    <property type="project" value="UniProtKB-UniRule"/>
</dbReference>
<keyword evidence="4 15" id="KW-0001">2Fe-2S</keyword>
<evidence type="ECO:0000256" key="8">
    <source>
        <dbReference type="ARBA" id="ARBA00023014"/>
    </source>
</evidence>
<evidence type="ECO:0000256" key="10">
    <source>
        <dbReference type="ARBA" id="ARBA00023304"/>
    </source>
</evidence>
<comment type="pathway">
    <text evidence="13 15">Amino-acid biosynthesis; L-isoleucine biosynthesis; L-isoleucine from 2-oxobutanoate: step 3/4.</text>
</comment>
<organism evidence="19 20">
    <name type="scientific">Sulfobacillus acidophilus</name>
    <dbReference type="NCBI Taxonomy" id="53633"/>
    <lineage>
        <taxon>Bacteria</taxon>
        <taxon>Bacillati</taxon>
        <taxon>Bacillota</taxon>
        <taxon>Clostridia</taxon>
        <taxon>Eubacteriales</taxon>
        <taxon>Clostridiales Family XVII. Incertae Sedis</taxon>
        <taxon>Sulfobacillus</taxon>
    </lineage>
</organism>
<dbReference type="InterPro" id="IPR056740">
    <property type="entry name" value="ILV_EDD_C"/>
</dbReference>
<comment type="subunit">
    <text evidence="15">Homodimer.</text>
</comment>
<evidence type="ECO:0000256" key="2">
    <source>
        <dbReference type="ARBA" id="ARBA00006486"/>
    </source>
</evidence>
<dbReference type="Pfam" id="PF24877">
    <property type="entry name" value="ILV_EDD_C"/>
    <property type="match status" value="1"/>
</dbReference>
<dbReference type="Proteomes" id="UP000241848">
    <property type="component" value="Unassembled WGS sequence"/>
</dbReference>
<dbReference type="EMBL" id="PXYV01000012">
    <property type="protein sequence ID" value="PSR22799.1"/>
    <property type="molecule type" value="Genomic_DNA"/>
</dbReference>
<proteinExistence type="inferred from homology"/>
<dbReference type="SUPFAM" id="SSF143975">
    <property type="entry name" value="IlvD/EDD N-terminal domain-like"/>
    <property type="match status" value="1"/>
</dbReference>
<feature type="binding site" evidence="15">
    <location>
        <position position="455"/>
    </location>
    <ligand>
        <name>Mg(2+)</name>
        <dbReference type="ChEBI" id="CHEBI:18420"/>
    </ligand>
</feature>
<sequence>MSDASNDPRRARSRVTVDGPERAPHRSMYRATGLTDKDFGQPFVGVANLATEVTPCNFHLDQVAREVKAGIREAGGTPIEFPAITVSDAIAMGHQGMKGSLISREIIADSIEVVTFAEGFDALAAVGGCDKNLPGILMAAVRLNIPTVVLYGGTMMPGHFQGRDVSVEDVFEAVGAHAAGRMSSEDLDALERVACPGPGTCGGLFTANTMGILVETLGMAKLGTSAIPAVHPDRAQASRSIGAQVLDTLARGIRPRDVLTIKAFENGIRVAAALGGSTNSVLHLMAIAGEAGVPLTLEDFDRVSRETPHIGNLKPGGEYLMADLHRVGGVPLILRRLLDAGLLHEDALTITGRSLGEEIRAYPLKDEEEATRVVFPVEKPLHRDGALAILKGNLASEGAVLKITDPSGTVKFTGTARVFDGEEAAFEAISQGTIQSGDVVVIRYEGPQGGPGMREMLSVTAAIIGQGHVSDVAMVTDGRFSGATRGPMVGHVAPEAWVGGTIALIQDGDRITIDSAVRSIVVDLSEEELNRRKKAWRRPEPRYTQGALAKYQRLFASASLGARTTIWDK</sequence>
<dbReference type="InterPro" id="IPR050165">
    <property type="entry name" value="DHAD_IlvD/Edd"/>
</dbReference>
<evidence type="ECO:0000256" key="5">
    <source>
        <dbReference type="ARBA" id="ARBA00022723"/>
    </source>
</evidence>
<protein>
    <recommendedName>
        <fullName evidence="14 15">Dihydroxy-acid dehydratase</fullName>
        <shortName evidence="15">DAD</shortName>
        <ecNumber evidence="14 15">4.2.1.9</ecNumber>
    </recommendedName>
</protein>
<keyword evidence="10 15" id="KW-0100">Branched-chain amino acid biosynthesis</keyword>
<dbReference type="FunFam" id="3.50.30.80:FF:000001">
    <property type="entry name" value="Dihydroxy-acid dehydratase"/>
    <property type="match status" value="1"/>
</dbReference>
<evidence type="ECO:0000256" key="9">
    <source>
        <dbReference type="ARBA" id="ARBA00023239"/>
    </source>
</evidence>
<keyword evidence="7 15" id="KW-0408">Iron</keyword>
<feature type="compositionally biased region" description="Basic and acidic residues" evidence="16">
    <location>
        <begin position="1"/>
        <end position="10"/>
    </location>
</feature>
<evidence type="ECO:0000256" key="15">
    <source>
        <dbReference type="HAMAP-Rule" id="MF_00012"/>
    </source>
</evidence>
<feature type="region of interest" description="Disordered" evidence="16">
    <location>
        <begin position="1"/>
        <end position="27"/>
    </location>
</feature>
<comment type="pathway">
    <text evidence="12 15">Amino-acid biosynthesis; L-valine biosynthesis; L-valine from pyruvate: step 3/4.</text>
</comment>
<feature type="domain" description="Dihydroxy-acid/6-phosphogluconate dehydratase C-terminal" evidence="18">
    <location>
        <begin position="373"/>
        <end position="562"/>
    </location>
</feature>
<dbReference type="AlphaFoldDB" id="A0A2T2WKM5"/>
<feature type="binding site" description="via carbamate group" evidence="15">
    <location>
        <position position="131"/>
    </location>
    <ligand>
        <name>Mg(2+)</name>
        <dbReference type="ChEBI" id="CHEBI:18420"/>
    </ligand>
</feature>
<evidence type="ECO:0000256" key="11">
    <source>
        <dbReference type="ARBA" id="ARBA00029304"/>
    </source>
</evidence>
<dbReference type="HAMAP" id="MF_00012">
    <property type="entry name" value="IlvD"/>
    <property type="match status" value="1"/>
</dbReference>
<comment type="catalytic activity">
    <reaction evidence="11">
        <text>(2R)-2,3-dihydroxy-3-methylbutanoate = 3-methyl-2-oxobutanoate + H2O</text>
        <dbReference type="Rhea" id="RHEA:24809"/>
        <dbReference type="ChEBI" id="CHEBI:11851"/>
        <dbReference type="ChEBI" id="CHEBI:15377"/>
        <dbReference type="ChEBI" id="CHEBI:49072"/>
        <dbReference type="EC" id="4.2.1.9"/>
    </reaction>
    <physiologicalReaction direction="left-to-right" evidence="11">
        <dbReference type="Rhea" id="RHEA:24810"/>
    </physiologicalReaction>
</comment>
<evidence type="ECO:0000256" key="14">
    <source>
        <dbReference type="ARBA" id="ARBA00029490"/>
    </source>
</evidence>
<evidence type="ECO:0000259" key="18">
    <source>
        <dbReference type="Pfam" id="PF24877"/>
    </source>
</evidence>
<comment type="caution">
    <text evidence="15">Lacks conserved residue(s) required for the propagation of feature annotation.</text>
</comment>
<dbReference type="NCBIfam" id="TIGR00110">
    <property type="entry name" value="ilvD"/>
    <property type="match status" value="1"/>
</dbReference>
<keyword evidence="6 15" id="KW-0460">Magnesium</keyword>
<dbReference type="GO" id="GO:0000287">
    <property type="term" value="F:magnesium ion binding"/>
    <property type="evidence" value="ECO:0007669"/>
    <property type="project" value="UniProtKB-UniRule"/>
</dbReference>
<dbReference type="NCBIfam" id="NF002068">
    <property type="entry name" value="PRK00911.1"/>
    <property type="match status" value="1"/>
</dbReference>
<reference evidence="19 20" key="1">
    <citation type="journal article" date="2014" name="BMC Genomics">
        <title>Comparison of environmental and isolate Sulfobacillus genomes reveals diverse carbon, sulfur, nitrogen, and hydrogen metabolisms.</title>
        <authorList>
            <person name="Justice N.B."/>
            <person name="Norman A."/>
            <person name="Brown C.T."/>
            <person name="Singh A."/>
            <person name="Thomas B.C."/>
            <person name="Banfield J.F."/>
        </authorList>
    </citation>
    <scope>NUCLEOTIDE SEQUENCE [LARGE SCALE GENOMIC DNA]</scope>
    <source>
        <strain evidence="19">AMDSBA3</strain>
    </source>
</reference>
<dbReference type="Gene3D" id="3.50.30.80">
    <property type="entry name" value="IlvD/EDD C-terminal domain-like"/>
    <property type="match status" value="1"/>
</dbReference>
<evidence type="ECO:0000256" key="16">
    <source>
        <dbReference type="SAM" id="MobiDB-lite"/>
    </source>
</evidence>
<dbReference type="GO" id="GO:0009097">
    <property type="term" value="P:isoleucine biosynthetic process"/>
    <property type="evidence" value="ECO:0007669"/>
    <property type="project" value="UniProtKB-UniRule"/>
</dbReference>
<dbReference type="PROSITE" id="PS00887">
    <property type="entry name" value="ILVD_EDD_2"/>
    <property type="match status" value="1"/>
</dbReference>
<evidence type="ECO:0000256" key="3">
    <source>
        <dbReference type="ARBA" id="ARBA00022605"/>
    </source>
</evidence>
<dbReference type="PROSITE" id="PS00886">
    <property type="entry name" value="ILVD_EDD_1"/>
    <property type="match status" value="1"/>
</dbReference>
<dbReference type="PANTHER" id="PTHR21000">
    <property type="entry name" value="DIHYDROXY-ACID DEHYDRATASE DAD"/>
    <property type="match status" value="1"/>
</dbReference>
<comment type="cofactor">
    <cofactor evidence="1 15">
        <name>Mg(2+)</name>
        <dbReference type="ChEBI" id="CHEBI:18420"/>
    </cofactor>
</comment>
<feature type="binding site" evidence="15">
    <location>
        <position position="88"/>
    </location>
    <ligand>
        <name>Mg(2+)</name>
        <dbReference type="ChEBI" id="CHEBI:18420"/>
    </ligand>
</feature>
<dbReference type="SUPFAM" id="SSF52016">
    <property type="entry name" value="LeuD/IlvD-like"/>
    <property type="match status" value="1"/>
</dbReference>
<dbReference type="Pfam" id="PF00920">
    <property type="entry name" value="ILVD_EDD_N"/>
    <property type="match status" value="1"/>
</dbReference>
<keyword evidence="8 15" id="KW-0411">Iron-sulfur</keyword>
<dbReference type="UniPathway" id="UPA00049">
    <property type="reaction ID" value="UER00061"/>
</dbReference>
<gene>
    <name evidence="15 19" type="primary">ilvD</name>
    <name evidence="19" type="ORF">C7B45_05585</name>
</gene>
<feature type="binding site" evidence="15">
    <location>
        <position position="56"/>
    </location>
    <ligand>
        <name>[2Fe-2S] cluster</name>
        <dbReference type="ChEBI" id="CHEBI:190135"/>
    </ligand>
</feature>
<dbReference type="UniPathway" id="UPA00047">
    <property type="reaction ID" value="UER00057"/>
</dbReference>
<dbReference type="PANTHER" id="PTHR21000:SF5">
    <property type="entry name" value="DIHYDROXY-ACID DEHYDRATASE, MITOCHONDRIAL"/>
    <property type="match status" value="1"/>
</dbReference>
<comment type="caution">
    <text evidence="19">The sequence shown here is derived from an EMBL/GenBank/DDBJ whole genome shotgun (WGS) entry which is preliminary data.</text>
</comment>
<evidence type="ECO:0000313" key="19">
    <source>
        <dbReference type="EMBL" id="PSR22799.1"/>
    </source>
</evidence>
<feature type="domain" description="Dihydroxy-acid/6-phosphogluconate dehydratase N-terminal" evidence="17">
    <location>
        <begin position="41"/>
        <end position="357"/>
    </location>
</feature>
<dbReference type="InterPro" id="IPR042096">
    <property type="entry name" value="Dihydro-acid_dehy_C"/>
</dbReference>
<dbReference type="GO" id="GO:0004160">
    <property type="term" value="F:dihydroxy-acid dehydratase activity"/>
    <property type="evidence" value="ECO:0007669"/>
    <property type="project" value="UniProtKB-UniRule"/>
</dbReference>
<keyword evidence="3 15" id="KW-0028">Amino-acid biosynthesis</keyword>
<feature type="active site" description="Proton acceptor" evidence="15">
    <location>
        <position position="481"/>
    </location>
</feature>
<dbReference type="InterPro" id="IPR000581">
    <property type="entry name" value="ILV_EDD_N"/>
</dbReference>